<feature type="non-terminal residue" evidence="1">
    <location>
        <position position="1"/>
    </location>
</feature>
<feature type="non-terminal residue" evidence="1">
    <location>
        <position position="87"/>
    </location>
</feature>
<dbReference type="EMBL" id="JAHRHJ020000001">
    <property type="protein sequence ID" value="KAH9331741.1"/>
    <property type="molecule type" value="Genomic_DNA"/>
</dbReference>
<comment type="caution">
    <text evidence="1">The sequence shown here is derived from an EMBL/GenBank/DDBJ whole genome shotgun (WGS) entry which is preliminary data.</text>
</comment>
<evidence type="ECO:0000313" key="2">
    <source>
        <dbReference type="Proteomes" id="UP000824469"/>
    </source>
</evidence>
<keyword evidence="2" id="KW-1185">Reference proteome</keyword>
<proteinExistence type="predicted"/>
<reference evidence="1 2" key="1">
    <citation type="journal article" date="2021" name="Nat. Plants">
        <title>The Taxus genome provides insights into paclitaxel biosynthesis.</title>
        <authorList>
            <person name="Xiong X."/>
            <person name="Gou J."/>
            <person name="Liao Q."/>
            <person name="Li Y."/>
            <person name="Zhou Q."/>
            <person name="Bi G."/>
            <person name="Li C."/>
            <person name="Du R."/>
            <person name="Wang X."/>
            <person name="Sun T."/>
            <person name="Guo L."/>
            <person name="Liang H."/>
            <person name="Lu P."/>
            <person name="Wu Y."/>
            <person name="Zhang Z."/>
            <person name="Ro D.K."/>
            <person name="Shang Y."/>
            <person name="Huang S."/>
            <person name="Yan J."/>
        </authorList>
    </citation>
    <scope>NUCLEOTIDE SEQUENCE [LARGE SCALE GENOMIC DNA]</scope>
    <source>
        <strain evidence="1">Ta-2019</strain>
    </source>
</reference>
<accession>A0AA38GZ50</accession>
<name>A0AA38GZ50_TAXCH</name>
<organism evidence="1 2">
    <name type="scientific">Taxus chinensis</name>
    <name type="common">Chinese yew</name>
    <name type="synonym">Taxus wallichiana var. chinensis</name>
    <dbReference type="NCBI Taxonomy" id="29808"/>
    <lineage>
        <taxon>Eukaryota</taxon>
        <taxon>Viridiplantae</taxon>
        <taxon>Streptophyta</taxon>
        <taxon>Embryophyta</taxon>
        <taxon>Tracheophyta</taxon>
        <taxon>Spermatophyta</taxon>
        <taxon>Pinopsida</taxon>
        <taxon>Pinidae</taxon>
        <taxon>Conifers II</taxon>
        <taxon>Cupressales</taxon>
        <taxon>Taxaceae</taxon>
        <taxon>Taxus</taxon>
    </lineage>
</organism>
<protein>
    <submittedName>
        <fullName evidence="1">Uncharacterized protein</fullName>
    </submittedName>
</protein>
<evidence type="ECO:0000313" key="1">
    <source>
        <dbReference type="EMBL" id="KAH9331741.1"/>
    </source>
</evidence>
<sequence length="87" mass="9662">LDKPATYQFHHSEAVSVPDRLKPYCVLLSMVVITCKQTAAMVSHACSVPLPESPPSHSVWNPTDTSEIPKIPVGENYKMLKNIVQEM</sequence>
<gene>
    <name evidence="1" type="ORF">KI387_003849</name>
</gene>
<dbReference type="AlphaFoldDB" id="A0AA38GZ50"/>
<dbReference type="Proteomes" id="UP000824469">
    <property type="component" value="Unassembled WGS sequence"/>
</dbReference>